<dbReference type="GO" id="GO:0005102">
    <property type="term" value="F:signaling receptor binding"/>
    <property type="evidence" value="ECO:0007669"/>
    <property type="project" value="InterPro"/>
</dbReference>
<dbReference type="GO" id="GO:0016055">
    <property type="term" value="P:Wnt signaling pathway"/>
    <property type="evidence" value="ECO:0007669"/>
    <property type="project" value="UniProtKB-KW"/>
</dbReference>
<evidence type="ECO:0000313" key="10">
    <source>
        <dbReference type="Proteomes" id="UP000595437"/>
    </source>
</evidence>
<dbReference type="InterPro" id="IPR005817">
    <property type="entry name" value="Wnt"/>
</dbReference>
<evidence type="ECO:0000256" key="8">
    <source>
        <dbReference type="RuleBase" id="RU003500"/>
    </source>
</evidence>
<dbReference type="EMBL" id="CP045906">
    <property type="protein sequence ID" value="QQP34963.1"/>
    <property type="molecule type" value="Genomic_DNA"/>
</dbReference>
<reference evidence="10" key="1">
    <citation type="submission" date="2021-01" db="EMBL/GenBank/DDBJ databases">
        <title>Caligus Genome Assembly.</title>
        <authorList>
            <person name="Gallardo-Escarate C."/>
        </authorList>
    </citation>
    <scope>NUCLEOTIDE SEQUENCE [LARGE SCALE GENOMIC DNA]</scope>
</reference>
<evidence type="ECO:0000256" key="2">
    <source>
        <dbReference type="ARBA" id="ARBA00005683"/>
    </source>
</evidence>
<dbReference type="GO" id="GO:0005576">
    <property type="term" value="C:extracellular region"/>
    <property type="evidence" value="ECO:0007669"/>
    <property type="project" value="InterPro"/>
</dbReference>
<comment type="function">
    <text evidence="8">Ligand for members of the frizzled family of seven transmembrane receptors.</text>
</comment>
<dbReference type="Proteomes" id="UP000595437">
    <property type="component" value="Chromosome 17"/>
</dbReference>
<comment type="subcellular location">
    <subcellularLocation>
        <location evidence="1 8">Secreted</location>
        <location evidence="1 8">Extracellular space</location>
        <location evidence="1 8">Extracellular matrix</location>
    </subcellularLocation>
</comment>
<dbReference type="Pfam" id="PF00110">
    <property type="entry name" value="wnt"/>
    <property type="match status" value="1"/>
</dbReference>
<comment type="similarity">
    <text evidence="2 8">Belongs to the Wnt family.</text>
</comment>
<evidence type="ECO:0000256" key="1">
    <source>
        <dbReference type="ARBA" id="ARBA00004498"/>
    </source>
</evidence>
<feature type="non-terminal residue" evidence="9">
    <location>
        <position position="1"/>
    </location>
</feature>
<keyword evidence="4" id="KW-0964">Secreted</keyword>
<keyword evidence="7" id="KW-1015">Disulfide bond</keyword>
<evidence type="ECO:0000256" key="6">
    <source>
        <dbReference type="ARBA" id="ARBA00022687"/>
    </source>
</evidence>
<gene>
    <name evidence="9" type="ORF">FKW44_023035</name>
</gene>
<name>A0A7T8GND8_CALRO</name>
<sequence>GNFPTLQSNPWSHHGSEETLHALHRSHDARRTRARTGISECQFKFRHHKWNCSTVDDTTVLGPVLNI</sequence>
<keyword evidence="5" id="KW-0272">Extracellular matrix</keyword>
<evidence type="ECO:0000256" key="7">
    <source>
        <dbReference type="ARBA" id="ARBA00023157"/>
    </source>
</evidence>
<evidence type="ECO:0000256" key="3">
    <source>
        <dbReference type="ARBA" id="ARBA00022473"/>
    </source>
</evidence>
<keyword evidence="10" id="KW-1185">Reference proteome</keyword>
<keyword evidence="6 8" id="KW-0879">Wnt signaling pathway</keyword>
<accession>A0A7T8GND8</accession>
<proteinExistence type="inferred from homology"/>
<evidence type="ECO:0000256" key="5">
    <source>
        <dbReference type="ARBA" id="ARBA00022530"/>
    </source>
</evidence>
<evidence type="ECO:0000256" key="4">
    <source>
        <dbReference type="ARBA" id="ARBA00022525"/>
    </source>
</evidence>
<evidence type="ECO:0000313" key="9">
    <source>
        <dbReference type="EMBL" id="QQP34963.1"/>
    </source>
</evidence>
<keyword evidence="3 8" id="KW-0217">Developmental protein</keyword>
<organism evidence="9 10">
    <name type="scientific">Caligus rogercresseyi</name>
    <name type="common">Sea louse</name>
    <dbReference type="NCBI Taxonomy" id="217165"/>
    <lineage>
        <taxon>Eukaryota</taxon>
        <taxon>Metazoa</taxon>
        <taxon>Ecdysozoa</taxon>
        <taxon>Arthropoda</taxon>
        <taxon>Crustacea</taxon>
        <taxon>Multicrustacea</taxon>
        <taxon>Hexanauplia</taxon>
        <taxon>Copepoda</taxon>
        <taxon>Siphonostomatoida</taxon>
        <taxon>Caligidae</taxon>
        <taxon>Caligus</taxon>
    </lineage>
</organism>
<feature type="non-terminal residue" evidence="9">
    <location>
        <position position="67"/>
    </location>
</feature>
<dbReference type="AlphaFoldDB" id="A0A7T8GND8"/>
<protein>
    <recommendedName>
        <fullName evidence="8">Protein Wnt</fullName>
    </recommendedName>
</protein>
<dbReference type="OrthoDB" id="5945655at2759"/>